<dbReference type="Pfam" id="PF13369">
    <property type="entry name" value="Transglut_core2"/>
    <property type="match status" value="1"/>
</dbReference>
<dbReference type="PANTHER" id="PTHR31350">
    <property type="entry name" value="SI:DKEY-261L7.2"/>
    <property type="match status" value="1"/>
</dbReference>
<evidence type="ECO:0000259" key="2">
    <source>
        <dbReference type="Pfam" id="PF13369"/>
    </source>
</evidence>
<evidence type="ECO:0000313" key="3">
    <source>
        <dbReference type="EMBL" id="PIQ87558.1"/>
    </source>
</evidence>
<comment type="similarity">
    <text evidence="1">Belongs to the UPF0162 family.</text>
</comment>
<evidence type="ECO:0000313" key="4">
    <source>
        <dbReference type="Proteomes" id="UP000230859"/>
    </source>
</evidence>
<protein>
    <recommendedName>
        <fullName evidence="2">Protein SirB1 N-terminal domain-containing protein</fullName>
    </recommendedName>
</protein>
<sequence>MLKSIIVTTTILSALIIITSQDALHAEESPKPWLAPIEDLAKLPEEEIDIGNVALLLAKEAFPDLDVKKYSDQIDQMVKDIRKLNSGSTDPDFRIRSINTYFYLDKGIHYDKDDQYGRELKNRFLNGILDTKSGSCATMPLLYLAVAQRLGYPIYPVAAPQHLFLRYVTPKMEMPNIEAVGGGGYSSDEHYIHVMEIPEKGIQHGAYLETMTYKQMLGDLITENGFYWAHQDDYMRAIKYLEIGTKLNTKAAEAYRFLGNVYYNIAADYRTQSTYLYDTGDPHVDKTLKITRNLYEQYCRNFMNKGDIAISRAHYLGVAPPLKQNYWIRQEKRALELKKL</sequence>
<evidence type="ECO:0000256" key="1">
    <source>
        <dbReference type="ARBA" id="ARBA00007100"/>
    </source>
</evidence>
<dbReference type="PANTHER" id="PTHR31350:SF27">
    <property type="entry name" value="HEMIMETHYLATED DNA-BINDING DOMAIN-CONTAINING PROTEIN"/>
    <property type="match status" value="1"/>
</dbReference>
<dbReference type="InterPro" id="IPR032698">
    <property type="entry name" value="SirB1_N"/>
</dbReference>
<name>A0A2H0LT27_9BACT</name>
<organism evidence="3 4">
    <name type="scientific">Candidatus Abzuiibacterium crystallinum</name>
    <dbReference type="NCBI Taxonomy" id="1974748"/>
    <lineage>
        <taxon>Bacteria</taxon>
        <taxon>Pseudomonadati</taxon>
        <taxon>Candidatus Omnitrophota</taxon>
        <taxon>Candidatus Abzuiibacterium</taxon>
    </lineage>
</organism>
<feature type="domain" description="Protein SirB1 N-terminal" evidence="2">
    <location>
        <begin position="69"/>
        <end position="193"/>
    </location>
</feature>
<dbReference type="AlphaFoldDB" id="A0A2H0LT27"/>
<dbReference type="EMBL" id="PCVY01000003">
    <property type="protein sequence ID" value="PIQ87558.1"/>
    <property type="molecule type" value="Genomic_DNA"/>
</dbReference>
<comment type="caution">
    <text evidence="3">The sequence shown here is derived from an EMBL/GenBank/DDBJ whole genome shotgun (WGS) entry which is preliminary data.</text>
</comment>
<gene>
    <name evidence="3" type="ORF">COV74_00355</name>
</gene>
<proteinExistence type="inferred from homology"/>
<dbReference type="Proteomes" id="UP000230859">
    <property type="component" value="Unassembled WGS sequence"/>
</dbReference>
<reference evidence="3 4" key="1">
    <citation type="submission" date="2017-09" db="EMBL/GenBank/DDBJ databases">
        <title>Depth-based differentiation of microbial function through sediment-hosted aquifers and enrichment of novel symbionts in the deep terrestrial subsurface.</title>
        <authorList>
            <person name="Probst A.J."/>
            <person name="Ladd B."/>
            <person name="Jarett J.K."/>
            <person name="Geller-Mcgrath D.E."/>
            <person name="Sieber C.M."/>
            <person name="Emerson J.B."/>
            <person name="Anantharaman K."/>
            <person name="Thomas B.C."/>
            <person name="Malmstrom R."/>
            <person name="Stieglmeier M."/>
            <person name="Klingl A."/>
            <person name="Woyke T."/>
            <person name="Ryan C.M."/>
            <person name="Banfield J.F."/>
        </authorList>
    </citation>
    <scope>NUCLEOTIDE SEQUENCE [LARGE SCALE GENOMIC DNA]</scope>
    <source>
        <strain evidence="3">CG11_big_fil_rev_8_21_14_0_20_45_26</strain>
    </source>
</reference>
<accession>A0A2H0LT27</accession>